<proteinExistence type="predicted"/>
<dbReference type="EMBL" id="JACBZR010000001">
    <property type="protein sequence ID" value="NYI79021.1"/>
    <property type="molecule type" value="Genomic_DNA"/>
</dbReference>
<name>A0A7Z0DPH7_9ACTN</name>
<evidence type="ECO:0000313" key="1">
    <source>
        <dbReference type="EMBL" id="NYI79021.1"/>
    </source>
</evidence>
<keyword evidence="2" id="KW-1185">Reference proteome</keyword>
<organism evidence="1 2">
    <name type="scientific">Nocardioides panzhihuensis</name>
    <dbReference type="NCBI Taxonomy" id="860243"/>
    <lineage>
        <taxon>Bacteria</taxon>
        <taxon>Bacillati</taxon>
        <taxon>Actinomycetota</taxon>
        <taxon>Actinomycetes</taxon>
        <taxon>Propionibacteriales</taxon>
        <taxon>Nocardioidaceae</taxon>
        <taxon>Nocardioides</taxon>
    </lineage>
</organism>
<comment type="caution">
    <text evidence="1">The sequence shown here is derived from an EMBL/GenBank/DDBJ whole genome shotgun (WGS) entry which is preliminary data.</text>
</comment>
<sequence length="33" mass="3407">MIVRAGEVSVAVAATLAVMAVLAVEPILDRRGK</sequence>
<reference evidence="1 2" key="1">
    <citation type="submission" date="2020-07" db="EMBL/GenBank/DDBJ databases">
        <title>Sequencing the genomes of 1000 actinobacteria strains.</title>
        <authorList>
            <person name="Klenk H.-P."/>
        </authorList>
    </citation>
    <scope>NUCLEOTIDE SEQUENCE [LARGE SCALE GENOMIC DNA]</scope>
    <source>
        <strain evidence="1 2">DSM 26487</strain>
    </source>
</reference>
<dbReference type="Proteomes" id="UP000564496">
    <property type="component" value="Unassembled WGS sequence"/>
</dbReference>
<evidence type="ECO:0000313" key="2">
    <source>
        <dbReference type="Proteomes" id="UP000564496"/>
    </source>
</evidence>
<gene>
    <name evidence="1" type="ORF">BJ988_003669</name>
</gene>
<dbReference type="AlphaFoldDB" id="A0A7Z0DPH7"/>
<protein>
    <submittedName>
        <fullName evidence="1">Heme exporter protein D</fullName>
    </submittedName>
</protein>
<accession>A0A7Z0DPH7</accession>